<gene>
    <name evidence="2" type="ORF">FRACA_540005</name>
</gene>
<dbReference type="InterPro" id="IPR024983">
    <property type="entry name" value="CHAT_dom"/>
</dbReference>
<dbReference type="EMBL" id="FZMO01000490">
    <property type="protein sequence ID" value="SNQ50819.1"/>
    <property type="molecule type" value="Genomic_DNA"/>
</dbReference>
<dbReference type="Proteomes" id="UP000234331">
    <property type="component" value="Unassembled WGS sequence"/>
</dbReference>
<reference evidence="2 3" key="1">
    <citation type="submission" date="2017-06" db="EMBL/GenBank/DDBJ databases">
        <authorList>
            <person name="Kim H.J."/>
            <person name="Triplett B.A."/>
        </authorList>
    </citation>
    <scope>NUCLEOTIDE SEQUENCE [LARGE SCALE GENOMIC DNA]</scope>
    <source>
        <strain evidence="2">FRACA_ARgP5</strain>
    </source>
</reference>
<keyword evidence="3" id="KW-1185">Reference proteome</keyword>
<dbReference type="Pfam" id="PF12770">
    <property type="entry name" value="CHAT"/>
    <property type="match status" value="1"/>
</dbReference>
<proteinExistence type="predicted"/>
<dbReference type="OrthoDB" id="3206999at2"/>
<evidence type="ECO:0000259" key="1">
    <source>
        <dbReference type="Pfam" id="PF12770"/>
    </source>
</evidence>
<dbReference type="RefSeq" id="WP_101834354.1">
    <property type="nucleotide sequence ID" value="NZ_FZMO01000490.1"/>
</dbReference>
<feature type="domain" description="CHAT" evidence="1">
    <location>
        <begin position="904"/>
        <end position="1184"/>
    </location>
</feature>
<accession>A0A2I2KYT8</accession>
<dbReference type="AlphaFoldDB" id="A0A2I2KYT8"/>
<evidence type="ECO:0000313" key="2">
    <source>
        <dbReference type="EMBL" id="SNQ50819.1"/>
    </source>
</evidence>
<name>A0A2I2KYT8_9ACTN</name>
<organism evidence="2 3">
    <name type="scientific">Frankia canadensis</name>
    <dbReference type="NCBI Taxonomy" id="1836972"/>
    <lineage>
        <taxon>Bacteria</taxon>
        <taxon>Bacillati</taxon>
        <taxon>Actinomycetota</taxon>
        <taxon>Actinomycetes</taxon>
        <taxon>Frankiales</taxon>
        <taxon>Frankiaceae</taxon>
        <taxon>Frankia</taxon>
    </lineage>
</organism>
<sequence length="1185" mass="125166">MRDNLTAALTARLRRAQRDGDPAALLESQALEEANHLLGFLATPAGPDPLDPQVQYLVGCVLLGRSTAPPSQDQRSDELVGLRLLLPLYWNQPDMLPETVRAALASALPNSGRPPEGTSTTVAYAASRVELATLLVDRLVRFGDVAAGRSAILVLRAAVHDLPAGHRLRPTALHGLGFVLMASAEREAGPRAGLAVPITDEAISSLREAMDTTAPDDPLHAHAAHGIALALRGRALSTDDLGPLAETIDLLRTAVGAAPDLDGALASMLADLGTTLILWLTSTEDAAGPATDERWAAADEAVTALRRSIGLTPREAPETPRRLLGLAAALQARHLLRADPDGVQEAIAVLILAASAVPDGSTDREAIMDMVGDAMLLLPYDALAGVDPEVRAGFEYIDGLMSSALGAALSGDDGPAGGLAPFLRVIGLAGAPEHGPGSQGSHVGTMRAVAELLNHRGEAGLIEAVGILSGWLADRVLRLPPQARADAIERYLAGDEESSGDEALFGPVDLTDVEELLVVIEGIRAQIPADHPERPFVALGHGLLRLVRLGATEVPREDRLAGSVELAAILRDLTESVMPAVQEQMGLSTADLEAVLALSTAAGLPFDDVARLERLVREGRQRLAHTAEDSPEQHDVLRSLASALFQHYFLFQDEASYQEALGHARRLVPLLVSADPALRVLLMLWTSAVAFHAGPVNLGMQAGETDTPESSTARLASTSAVSALVRGDVPTALETLEEGRARLLSGAIDTRRELGSLRRADPRLATRFIQVRERVRAGRTQLQDFAMAPPEGIERFRGLVQEWRALIAELNELPGYERFMLPLPLGLPDLLPAAAEGPVVTINVHGRRCDALVLSVDGVRGVALPRLRAADIVQQAEVFHEAIAIVAEGGDGPLARQASDVITDTLGWLWDVLAEPVLAALGLTGPPEEGALWPRLWWSPTGALTRLPLHAAGQHGQAGRSVLDRVVSSYTPTLRALMYSRAHRISSPRTVLVVAMPETPGHPPLRQSVQEARAFDGAAGLTRLVGSKATRAAVGAALPGAAIAHFACHAGSNPADPYASHLLLQDGALDLGAIARFELDGAELAYLSACGTARGGARLADEAVHAASAFQLAGYAQSVATLWEIGDEVAAMAATAFYRELSGRGSGEPGDRLPAARALHEVTRRLRESMPDRPWAWASLVHAGA</sequence>
<protein>
    <submittedName>
        <fullName evidence="2">CHAT domain protein</fullName>
    </submittedName>
</protein>
<evidence type="ECO:0000313" key="3">
    <source>
        <dbReference type="Proteomes" id="UP000234331"/>
    </source>
</evidence>